<dbReference type="FunFam" id="2.60.40.60:FF:000382">
    <property type="entry name" value="Cadherin 23"/>
    <property type="match status" value="1"/>
</dbReference>
<keyword evidence="6 8" id="KW-0472">Membrane</keyword>
<dbReference type="PANTHER" id="PTHR24026">
    <property type="entry name" value="FAT ATYPICAL CADHERIN-RELATED"/>
    <property type="match status" value="1"/>
</dbReference>
<dbReference type="GO" id="GO:0005509">
    <property type="term" value="F:calcium ion binding"/>
    <property type="evidence" value="ECO:0007669"/>
    <property type="project" value="UniProtKB-UniRule"/>
</dbReference>
<protein>
    <recommendedName>
        <fullName evidence="9">Cadherin domain-containing protein</fullName>
    </recommendedName>
</protein>
<dbReference type="Pfam" id="PF00028">
    <property type="entry name" value="Cadherin"/>
    <property type="match status" value="2"/>
</dbReference>
<keyword evidence="2 8" id="KW-0812">Transmembrane</keyword>
<organism evidence="10">
    <name type="scientific">Timema monikensis</name>
    <dbReference type="NCBI Taxonomy" id="170555"/>
    <lineage>
        <taxon>Eukaryota</taxon>
        <taxon>Metazoa</taxon>
        <taxon>Ecdysozoa</taxon>
        <taxon>Arthropoda</taxon>
        <taxon>Hexapoda</taxon>
        <taxon>Insecta</taxon>
        <taxon>Pterygota</taxon>
        <taxon>Neoptera</taxon>
        <taxon>Polyneoptera</taxon>
        <taxon>Phasmatodea</taxon>
        <taxon>Timematodea</taxon>
        <taxon>Timematoidea</taxon>
        <taxon>Timematidae</taxon>
        <taxon>Timema</taxon>
    </lineage>
</organism>
<evidence type="ECO:0000256" key="6">
    <source>
        <dbReference type="ARBA" id="ARBA00023136"/>
    </source>
</evidence>
<keyword evidence="4 7" id="KW-0106">Calcium</keyword>
<accession>A0A7R9E665</accession>
<evidence type="ECO:0000259" key="9">
    <source>
        <dbReference type="PROSITE" id="PS50268"/>
    </source>
</evidence>
<keyword evidence="5 8" id="KW-1133">Transmembrane helix</keyword>
<sequence>MAPCCKTLLDLLYFVPLPPLPILVNSVCHIPPGDEMCGNRLGGICKIYLMTRLPIKSTYIHPTQRRADEDVLSGWKRFKLHQKEDYESREGVVPGQVRMCGIASSFRMRDRSTFKVRLKAESYWQWILLVLLVGLCLEVAANRPPRFLINGQTEIVLRLKEGAETPVGSLIYRLHGADPDGDPLVFGVTEQVGNDLLRIENLGTNEANVYLKQELDRELKDEYSLVLTLTDGHLGEGNFITQSLLLLVEDVNDNEPVFKPYQPTIVVPENSPPGILTTVEATDQDEGPYGQDVDCSEHGHKPTVRARLGSALLPISLGSALLPISLGSALLPINLGSALLPISLGSALLTISLALVLLPIGFSPVTHQLGFGPVNHQLGFSPVTHQLGFGSPIILGSDLSPNSHVELDGDDVIWFVFEQVLYFLQELDGDDVIWFVFEQVLYFLQELDGDDVIWFVFEQVLYFLQELDGDDDLFSVSTVNGKGVIRLTGQLDYERKFIYQLRVLAVDRANNNRVNTGTAAIVVKVQDVEDQPPEFVVASPVTRVSEDAAIGTPVLQVKAVDGDRGINNRIVYSITQGSQGSFEIDADSGVVFTQQKLDRESSTNNNGAYILEIASSPPLVRKVVLDTHADVDSFGAKAQRKQRVEILVMASDFTGSALLCGRARHESCATAARPRMNNDSSVTRLCPGTSSVKLALWWLVVECVNWFPRPPSSFATLTPACCGDKCPR</sequence>
<feature type="domain" description="Cadherin" evidence="9">
    <location>
        <begin position="544"/>
        <end position="613"/>
    </location>
</feature>
<proteinExistence type="predicted"/>
<reference evidence="10" key="1">
    <citation type="submission" date="2020-11" db="EMBL/GenBank/DDBJ databases">
        <authorList>
            <person name="Tran Van P."/>
        </authorList>
    </citation>
    <scope>NUCLEOTIDE SEQUENCE</scope>
</reference>
<dbReference type="FunFam" id="2.60.40.60:FF:000168">
    <property type="entry name" value="Cadherin-related family member 2"/>
    <property type="match status" value="1"/>
</dbReference>
<evidence type="ECO:0000256" key="4">
    <source>
        <dbReference type="ARBA" id="ARBA00022837"/>
    </source>
</evidence>
<comment type="subcellular location">
    <subcellularLocation>
        <location evidence="1">Membrane</location>
    </subcellularLocation>
</comment>
<dbReference type="EMBL" id="OB793664">
    <property type="protein sequence ID" value="CAD7428203.1"/>
    <property type="molecule type" value="Genomic_DNA"/>
</dbReference>
<dbReference type="SUPFAM" id="SSF49313">
    <property type="entry name" value="Cadherin-like"/>
    <property type="match status" value="3"/>
</dbReference>
<dbReference type="PROSITE" id="PS00232">
    <property type="entry name" value="CADHERIN_1"/>
    <property type="match status" value="1"/>
</dbReference>
<feature type="transmembrane region" description="Helical" evidence="8">
    <location>
        <begin position="339"/>
        <end position="362"/>
    </location>
</feature>
<dbReference type="AlphaFoldDB" id="A0A7R9E665"/>
<dbReference type="PANTHER" id="PTHR24026:SF126">
    <property type="entry name" value="PROTOCADHERIN FAT 4"/>
    <property type="match status" value="1"/>
</dbReference>
<dbReference type="CDD" id="cd11304">
    <property type="entry name" value="Cadherin_repeat"/>
    <property type="match status" value="4"/>
</dbReference>
<dbReference type="InterPro" id="IPR020894">
    <property type="entry name" value="Cadherin_CS"/>
</dbReference>
<name>A0A7R9E665_9NEOP</name>
<dbReference type="InterPro" id="IPR015919">
    <property type="entry name" value="Cadherin-like_sf"/>
</dbReference>
<evidence type="ECO:0000256" key="8">
    <source>
        <dbReference type="SAM" id="Phobius"/>
    </source>
</evidence>
<evidence type="ECO:0000256" key="2">
    <source>
        <dbReference type="ARBA" id="ARBA00022692"/>
    </source>
</evidence>
<dbReference type="PRINTS" id="PR00205">
    <property type="entry name" value="CADHERIN"/>
</dbReference>
<gene>
    <name evidence="10" type="ORF">TMSB3V08_LOCUS5015</name>
</gene>
<feature type="domain" description="Cadherin" evidence="9">
    <location>
        <begin position="448"/>
        <end position="535"/>
    </location>
</feature>
<evidence type="ECO:0000256" key="1">
    <source>
        <dbReference type="ARBA" id="ARBA00004370"/>
    </source>
</evidence>
<evidence type="ECO:0000313" key="10">
    <source>
        <dbReference type="EMBL" id="CAD7428203.1"/>
    </source>
</evidence>
<evidence type="ECO:0000256" key="5">
    <source>
        <dbReference type="ARBA" id="ARBA00022989"/>
    </source>
</evidence>
<dbReference type="InterPro" id="IPR002126">
    <property type="entry name" value="Cadherin-like_dom"/>
</dbReference>
<feature type="transmembrane region" description="Helical" evidence="8">
    <location>
        <begin position="311"/>
        <end position="333"/>
    </location>
</feature>
<dbReference type="SMART" id="SM00112">
    <property type="entry name" value="CA"/>
    <property type="match status" value="3"/>
</dbReference>
<dbReference type="PROSITE" id="PS50268">
    <property type="entry name" value="CADHERIN_2"/>
    <property type="match status" value="3"/>
</dbReference>
<dbReference type="Gene3D" id="2.60.40.60">
    <property type="entry name" value="Cadherins"/>
    <property type="match status" value="4"/>
</dbReference>
<dbReference type="GO" id="GO:0005886">
    <property type="term" value="C:plasma membrane"/>
    <property type="evidence" value="ECO:0007669"/>
    <property type="project" value="UniProtKB-SubCell"/>
</dbReference>
<keyword evidence="3" id="KW-0677">Repeat</keyword>
<evidence type="ECO:0000256" key="3">
    <source>
        <dbReference type="ARBA" id="ARBA00022737"/>
    </source>
</evidence>
<dbReference type="GO" id="GO:0007156">
    <property type="term" value="P:homophilic cell adhesion via plasma membrane adhesion molecules"/>
    <property type="evidence" value="ECO:0007669"/>
    <property type="project" value="InterPro"/>
</dbReference>
<evidence type="ECO:0000256" key="7">
    <source>
        <dbReference type="PROSITE-ProRule" id="PRU00043"/>
    </source>
</evidence>
<feature type="domain" description="Cadherin" evidence="9">
    <location>
        <begin position="164"/>
        <end position="258"/>
    </location>
</feature>